<dbReference type="RefSeq" id="WP_376861917.1">
    <property type="nucleotide sequence ID" value="NZ_JBHSLA010000006.1"/>
</dbReference>
<reference evidence="3" key="1">
    <citation type="journal article" date="2019" name="Int. J. Syst. Evol. Microbiol.">
        <title>The Global Catalogue of Microorganisms (GCM) 10K type strain sequencing project: providing services to taxonomists for standard genome sequencing and annotation.</title>
        <authorList>
            <consortium name="The Broad Institute Genomics Platform"/>
            <consortium name="The Broad Institute Genome Sequencing Center for Infectious Disease"/>
            <person name="Wu L."/>
            <person name="Ma J."/>
        </authorList>
    </citation>
    <scope>NUCLEOTIDE SEQUENCE [LARGE SCALE GENOMIC DNA]</scope>
    <source>
        <strain evidence="3">JCM 17978</strain>
    </source>
</reference>
<proteinExistence type="predicted"/>
<protein>
    <submittedName>
        <fullName evidence="2">Uncharacterized protein</fullName>
    </submittedName>
</protein>
<evidence type="ECO:0000313" key="2">
    <source>
        <dbReference type="EMBL" id="MFC5196463.1"/>
    </source>
</evidence>
<sequence length="134" mass="15788">MRKSILFIVLALVSNVFFAQESNSSNSFYINIFINQNKDARVESNLVTMNDIGDEVKNLIYNHRFKVDEKITYRIYADKDLDLSYIMDTEQKILEAYSYNVKRERYLLETVKMNIDGPNWLEKLDGFDIKPKKG</sequence>
<organism evidence="2 3">
    <name type="scientific">Bizionia hallyeonensis</name>
    <dbReference type="NCBI Taxonomy" id="1123757"/>
    <lineage>
        <taxon>Bacteria</taxon>
        <taxon>Pseudomonadati</taxon>
        <taxon>Bacteroidota</taxon>
        <taxon>Flavobacteriia</taxon>
        <taxon>Flavobacteriales</taxon>
        <taxon>Flavobacteriaceae</taxon>
        <taxon>Bizionia</taxon>
    </lineage>
</organism>
<accession>A0ABW0C8C0</accession>
<dbReference type="Proteomes" id="UP001596162">
    <property type="component" value="Unassembled WGS sequence"/>
</dbReference>
<evidence type="ECO:0000256" key="1">
    <source>
        <dbReference type="SAM" id="SignalP"/>
    </source>
</evidence>
<dbReference type="EMBL" id="JBHSLA010000006">
    <property type="protein sequence ID" value="MFC5196463.1"/>
    <property type="molecule type" value="Genomic_DNA"/>
</dbReference>
<keyword evidence="3" id="KW-1185">Reference proteome</keyword>
<keyword evidence="1" id="KW-0732">Signal</keyword>
<comment type="caution">
    <text evidence="2">The sequence shown here is derived from an EMBL/GenBank/DDBJ whole genome shotgun (WGS) entry which is preliminary data.</text>
</comment>
<gene>
    <name evidence="2" type="ORF">ACFPH8_14070</name>
</gene>
<feature type="signal peptide" evidence="1">
    <location>
        <begin position="1"/>
        <end position="19"/>
    </location>
</feature>
<feature type="chain" id="PRO_5047068035" evidence="1">
    <location>
        <begin position="20"/>
        <end position="134"/>
    </location>
</feature>
<evidence type="ECO:0000313" key="3">
    <source>
        <dbReference type="Proteomes" id="UP001596162"/>
    </source>
</evidence>
<name>A0ABW0C8C0_9FLAO</name>